<dbReference type="AlphaFoldDB" id="A0A7U7G953"/>
<gene>
    <name evidence="1" type="ORF">BN874_1560013</name>
</gene>
<organism evidence="1 2">
    <name type="scientific">Candidatus Contendobacter odensis Run_B_J11</name>
    <dbReference type="NCBI Taxonomy" id="1400861"/>
    <lineage>
        <taxon>Bacteria</taxon>
        <taxon>Pseudomonadati</taxon>
        <taxon>Pseudomonadota</taxon>
        <taxon>Gammaproteobacteria</taxon>
        <taxon>Candidatus Competibacteraceae</taxon>
        <taxon>Candidatus Contendibacter</taxon>
    </lineage>
</organism>
<keyword evidence="2" id="KW-1185">Reference proteome</keyword>
<evidence type="ECO:0000313" key="2">
    <source>
        <dbReference type="Proteomes" id="UP000019184"/>
    </source>
</evidence>
<name>A0A7U7G953_9GAMM</name>
<evidence type="ECO:0000313" key="1">
    <source>
        <dbReference type="EMBL" id="CDH44192.1"/>
    </source>
</evidence>
<dbReference type="Proteomes" id="UP000019184">
    <property type="component" value="Unassembled WGS sequence"/>
</dbReference>
<dbReference type="EMBL" id="CBTK010000064">
    <property type="protein sequence ID" value="CDH44192.1"/>
    <property type="molecule type" value="Genomic_DNA"/>
</dbReference>
<comment type="caution">
    <text evidence="1">The sequence shown here is derived from an EMBL/GenBank/DDBJ whole genome shotgun (WGS) entry which is preliminary data.</text>
</comment>
<proteinExistence type="predicted"/>
<sequence>MWANGQNSPAANVPPAFEKGEIERTLWLDAITAHREALYQVIVILLVNFITQLTGTIKKLFNNLGRCIHAVL</sequence>
<accession>A0A7U7G953</accession>
<protein>
    <submittedName>
        <fullName evidence="1">Uncharacterized protein</fullName>
    </submittedName>
</protein>
<reference evidence="1 2" key="1">
    <citation type="journal article" date="2014" name="ISME J.">
        <title>Candidatus Competibacter-lineage genomes retrieved from metagenomes reveal functional metabolic diversity.</title>
        <authorList>
            <person name="McIlroy S.J."/>
            <person name="Albertsen M."/>
            <person name="Andresen E.K."/>
            <person name="Saunders A.M."/>
            <person name="Kristiansen R."/>
            <person name="Stokholm-Bjerregaard M."/>
            <person name="Nielsen K.L."/>
            <person name="Nielsen P.H."/>
        </authorList>
    </citation>
    <scope>NUCLEOTIDE SEQUENCE [LARGE SCALE GENOMIC DNA]</scope>
    <source>
        <strain evidence="1 2">Run_B_J11</strain>
    </source>
</reference>